<gene>
    <name evidence="1" type="ORF">S01H4_20268</name>
</gene>
<dbReference type="AlphaFoldDB" id="X1ASN8"/>
<accession>X1ASN8</accession>
<protein>
    <recommendedName>
        <fullName evidence="2">Leucine--tRNA ligase</fullName>
    </recommendedName>
</protein>
<reference evidence="1" key="1">
    <citation type="journal article" date="2014" name="Front. Microbiol.">
        <title>High frequency of phylogenetically diverse reductive dehalogenase-homologous genes in deep subseafloor sedimentary metagenomes.</title>
        <authorList>
            <person name="Kawai M."/>
            <person name="Futagami T."/>
            <person name="Toyoda A."/>
            <person name="Takaki Y."/>
            <person name="Nishi S."/>
            <person name="Hori S."/>
            <person name="Arai W."/>
            <person name="Tsubouchi T."/>
            <person name="Morono Y."/>
            <person name="Uchiyama I."/>
            <person name="Ito T."/>
            <person name="Fujiyama A."/>
            <person name="Inagaki F."/>
            <person name="Takami H."/>
        </authorList>
    </citation>
    <scope>NUCLEOTIDE SEQUENCE</scope>
    <source>
        <strain evidence="1">Expedition CK06-06</strain>
    </source>
</reference>
<name>X1ASN8_9ZZZZ</name>
<comment type="caution">
    <text evidence="1">The sequence shown here is derived from an EMBL/GenBank/DDBJ whole genome shotgun (WGS) entry which is preliminary data.</text>
</comment>
<dbReference type="Gene3D" id="3.40.50.620">
    <property type="entry name" value="HUPs"/>
    <property type="match status" value="1"/>
</dbReference>
<dbReference type="EMBL" id="BART01009099">
    <property type="protein sequence ID" value="GAG62881.1"/>
    <property type="molecule type" value="Genomic_DNA"/>
</dbReference>
<evidence type="ECO:0000313" key="1">
    <source>
        <dbReference type="EMBL" id="GAG62881.1"/>
    </source>
</evidence>
<evidence type="ECO:0008006" key="2">
    <source>
        <dbReference type="Google" id="ProtNLM"/>
    </source>
</evidence>
<sequence length="68" mass="7851">MAEIPKVYDPKNIEDKWYKFWEEKGFFQPKIDPHKKAYTIVIPPSMVSGRVVATVMPCLGSSLKGYFI</sequence>
<dbReference type="SUPFAM" id="SSF52374">
    <property type="entry name" value="Nucleotidylyl transferase"/>
    <property type="match status" value="1"/>
</dbReference>
<proteinExistence type="predicted"/>
<dbReference type="InterPro" id="IPR014729">
    <property type="entry name" value="Rossmann-like_a/b/a_fold"/>
</dbReference>
<organism evidence="1">
    <name type="scientific">marine sediment metagenome</name>
    <dbReference type="NCBI Taxonomy" id="412755"/>
    <lineage>
        <taxon>unclassified sequences</taxon>
        <taxon>metagenomes</taxon>
        <taxon>ecological metagenomes</taxon>
    </lineage>
</organism>